<dbReference type="InterPro" id="IPR002012">
    <property type="entry name" value="GnRH"/>
</dbReference>
<dbReference type="GO" id="GO:0008270">
    <property type="term" value="F:zinc ion binding"/>
    <property type="evidence" value="ECO:0007669"/>
    <property type="project" value="InterPro"/>
</dbReference>
<feature type="compositionally biased region" description="Pro residues" evidence="7">
    <location>
        <begin position="313"/>
        <end position="323"/>
    </location>
</feature>
<reference evidence="10" key="1">
    <citation type="submission" date="2022-07" db="EMBL/GenBank/DDBJ databases">
        <title>Chromosome-level genome of Muraenolepis orangiensis.</title>
        <authorList>
            <person name="Kim J."/>
        </authorList>
    </citation>
    <scope>NUCLEOTIDE SEQUENCE</scope>
    <source>
        <strain evidence="10">KU_S4_2022</strain>
        <tissue evidence="10">Muscle</tissue>
    </source>
</reference>
<dbReference type="AlphaFoldDB" id="A0A9Q0E930"/>
<keyword evidence="3" id="KW-0964">Secreted</keyword>
<comment type="caution">
    <text evidence="10">The sequence shown here is derived from an EMBL/GenBank/DDBJ whole genome shotgun (WGS) entry which is preliminary data.</text>
</comment>
<dbReference type="InterPro" id="IPR003604">
    <property type="entry name" value="Matrin/U1-like-C_Znf_C2H2"/>
</dbReference>
<gene>
    <name evidence="10" type="ORF">NHX12_029852</name>
</gene>
<sequence length="570" mass="64513">MMCVSRLVLLAGLLLCLGVQLSEAQHWSHGWYPGGKRELESEVSEEIKLCEAGECSYLRPQHRGTLRNIFGKKHIHRVQHYLQCKRAQGDVIEVSGGLKKDVESDQLMFCDLCNMAFCTPGTAQTHYKGRPHIHKQQVLSRQKQAFSQPGMDPDSCALCSVTFKNPNMALQHYSCRKHRRNLSRQKMLQDLREDAQKASCLTCQMCNAKFESVEMYQAHMQGSKHHIKAKKVINLCKSQQKNSQPAPQRISRSFTDELADYIQVQKARGVSTPAALQGSPQKKQGEGKDSADPRNNHREYLVNRPPVTAPTTTPLPPPNPPLSGPSYPRADSRCPPRPPYGPGPPTHTLYHHHHYRGGGGGRGMPRGWGYPLPHPAFYPGPGAPYHLNPQRPGPRKREHSEQSSSSSFSSSSSSTSSSSYSSDSEAEEKRRRHRSGRESGVRERDSDQEAARAQRRKRARHDHSQERRRGGEEGGDSHTERSRRKGHRDPTRRRRQEKRPEEGKEAEEVAVKDLKQTQVGLAEAHPEAHQAHSAKPRPRKEKEKKKPRETEHDKRTEEEKLWDESIMGLS</sequence>
<dbReference type="InterPro" id="IPR036236">
    <property type="entry name" value="Znf_C2H2_sf"/>
</dbReference>
<name>A0A9Q0E930_9TELE</name>
<feature type="compositionally biased region" description="Low complexity" evidence="7">
    <location>
        <begin position="402"/>
        <end position="423"/>
    </location>
</feature>
<evidence type="ECO:0000256" key="1">
    <source>
        <dbReference type="ARBA" id="ARBA00004613"/>
    </source>
</evidence>
<feature type="compositionally biased region" description="Basic and acidic residues" evidence="7">
    <location>
        <begin position="283"/>
        <end position="301"/>
    </location>
</feature>
<dbReference type="Gene3D" id="3.30.160.60">
    <property type="entry name" value="Classic Zinc Finger"/>
    <property type="match status" value="3"/>
</dbReference>
<dbReference type="GO" id="GO:0005179">
    <property type="term" value="F:hormone activity"/>
    <property type="evidence" value="ECO:0007669"/>
    <property type="project" value="UniProtKB-KW"/>
</dbReference>
<dbReference type="PANTHER" id="PTHR46742:SF2">
    <property type="entry name" value="ZINC FINGER MATRIN-TYPE PROTEIN 1"/>
    <property type="match status" value="1"/>
</dbReference>
<dbReference type="PROSITE" id="PS00028">
    <property type="entry name" value="ZINC_FINGER_C2H2_1"/>
    <property type="match status" value="2"/>
</dbReference>
<keyword evidence="8" id="KW-0732">Signal</keyword>
<feature type="compositionally biased region" description="Basic and acidic residues" evidence="7">
    <location>
        <begin position="540"/>
        <end position="563"/>
    </location>
</feature>
<feature type="compositionally biased region" description="Pro residues" evidence="7">
    <location>
        <begin position="335"/>
        <end position="345"/>
    </location>
</feature>
<evidence type="ECO:0000313" key="10">
    <source>
        <dbReference type="EMBL" id="KAJ3602093.1"/>
    </source>
</evidence>
<evidence type="ECO:0000259" key="9">
    <source>
        <dbReference type="PROSITE" id="PS00028"/>
    </source>
</evidence>
<comment type="subcellular location">
    <subcellularLocation>
        <location evidence="1">Secreted</location>
    </subcellularLocation>
</comment>
<organism evidence="10 11">
    <name type="scientific">Muraenolepis orangiensis</name>
    <name type="common">Patagonian moray cod</name>
    <dbReference type="NCBI Taxonomy" id="630683"/>
    <lineage>
        <taxon>Eukaryota</taxon>
        <taxon>Metazoa</taxon>
        <taxon>Chordata</taxon>
        <taxon>Craniata</taxon>
        <taxon>Vertebrata</taxon>
        <taxon>Euteleostomi</taxon>
        <taxon>Actinopterygii</taxon>
        <taxon>Neopterygii</taxon>
        <taxon>Teleostei</taxon>
        <taxon>Neoteleostei</taxon>
        <taxon>Acanthomorphata</taxon>
        <taxon>Zeiogadaria</taxon>
        <taxon>Gadariae</taxon>
        <taxon>Gadiformes</taxon>
        <taxon>Muraenolepidoidei</taxon>
        <taxon>Muraenolepididae</taxon>
        <taxon>Muraenolepis</taxon>
    </lineage>
</organism>
<dbReference type="PANTHER" id="PTHR46742">
    <property type="entry name" value="LYSINE-RICH COILED-COIL PROTEIN 1"/>
    <property type="match status" value="1"/>
</dbReference>
<evidence type="ECO:0000256" key="5">
    <source>
        <dbReference type="ARBA" id="ARBA00022815"/>
    </source>
</evidence>
<keyword evidence="11" id="KW-1185">Reference proteome</keyword>
<feature type="compositionally biased region" description="Basic and acidic residues" evidence="7">
    <location>
        <begin position="436"/>
        <end position="452"/>
    </location>
</feature>
<evidence type="ECO:0000256" key="4">
    <source>
        <dbReference type="ARBA" id="ARBA00022702"/>
    </source>
</evidence>
<dbReference type="SMART" id="SM00451">
    <property type="entry name" value="ZnF_U1"/>
    <property type="match status" value="3"/>
</dbReference>
<dbReference type="Proteomes" id="UP001148018">
    <property type="component" value="Unassembled WGS sequence"/>
</dbReference>
<dbReference type="PROSITE" id="PS00473">
    <property type="entry name" value="GNRH"/>
    <property type="match status" value="1"/>
</dbReference>
<evidence type="ECO:0000256" key="2">
    <source>
        <dbReference type="ARBA" id="ARBA00010968"/>
    </source>
</evidence>
<comment type="similarity">
    <text evidence="2">Belongs to the GnRH family.</text>
</comment>
<keyword evidence="4" id="KW-0372">Hormone</keyword>
<keyword evidence="6" id="KW-0873">Pyrrolidone carboxylic acid</keyword>
<keyword evidence="5" id="KW-0027">Amidation</keyword>
<feature type="signal peptide" evidence="8">
    <location>
        <begin position="1"/>
        <end position="24"/>
    </location>
</feature>
<feature type="chain" id="PRO_5040255223" description="C2H2-type domain-containing protein" evidence="8">
    <location>
        <begin position="25"/>
        <end position="570"/>
    </location>
</feature>
<dbReference type="InterPro" id="IPR013087">
    <property type="entry name" value="Znf_C2H2_type"/>
</dbReference>
<feature type="region of interest" description="Disordered" evidence="7">
    <location>
        <begin position="268"/>
        <end position="361"/>
    </location>
</feature>
<feature type="domain" description="C2H2-type" evidence="9">
    <location>
        <begin position="203"/>
        <end position="225"/>
    </location>
</feature>
<dbReference type="GO" id="GO:0005576">
    <property type="term" value="C:extracellular region"/>
    <property type="evidence" value="ECO:0007669"/>
    <property type="project" value="UniProtKB-SubCell"/>
</dbReference>
<feature type="compositionally biased region" description="Basic residues" evidence="7">
    <location>
        <begin position="481"/>
        <end position="497"/>
    </location>
</feature>
<evidence type="ECO:0000256" key="3">
    <source>
        <dbReference type="ARBA" id="ARBA00022525"/>
    </source>
</evidence>
<feature type="compositionally biased region" description="Basic and acidic residues" evidence="7">
    <location>
        <begin position="462"/>
        <end position="480"/>
    </location>
</feature>
<evidence type="ECO:0000256" key="7">
    <source>
        <dbReference type="SAM" id="MobiDB-lite"/>
    </source>
</evidence>
<evidence type="ECO:0000256" key="6">
    <source>
        <dbReference type="ARBA" id="ARBA00023283"/>
    </source>
</evidence>
<accession>A0A9Q0E930</accession>
<evidence type="ECO:0000256" key="8">
    <source>
        <dbReference type="SAM" id="SignalP"/>
    </source>
</evidence>
<dbReference type="Pfam" id="PF12874">
    <property type="entry name" value="zf-met"/>
    <property type="match status" value="3"/>
</dbReference>
<dbReference type="GO" id="GO:0003676">
    <property type="term" value="F:nucleic acid binding"/>
    <property type="evidence" value="ECO:0007669"/>
    <property type="project" value="InterPro"/>
</dbReference>
<feature type="domain" description="C2H2-type" evidence="9">
    <location>
        <begin position="110"/>
        <end position="132"/>
    </location>
</feature>
<dbReference type="EMBL" id="JANIIK010000046">
    <property type="protein sequence ID" value="KAJ3602093.1"/>
    <property type="molecule type" value="Genomic_DNA"/>
</dbReference>
<dbReference type="OrthoDB" id="1925236at2759"/>
<dbReference type="SUPFAM" id="SSF57667">
    <property type="entry name" value="beta-beta-alpha zinc fingers"/>
    <property type="match status" value="3"/>
</dbReference>
<feature type="compositionally biased region" description="Basic and acidic residues" evidence="7">
    <location>
        <begin position="498"/>
        <end position="515"/>
    </location>
</feature>
<evidence type="ECO:0000313" key="11">
    <source>
        <dbReference type="Proteomes" id="UP001148018"/>
    </source>
</evidence>
<dbReference type="SMART" id="SM00355">
    <property type="entry name" value="ZnF_C2H2"/>
    <property type="match status" value="3"/>
</dbReference>
<feature type="region of interest" description="Disordered" evidence="7">
    <location>
        <begin position="381"/>
        <end position="570"/>
    </location>
</feature>
<protein>
    <recommendedName>
        <fullName evidence="9">C2H2-type domain-containing protein</fullName>
    </recommendedName>
</protein>
<proteinExistence type="inferred from homology"/>